<dbReference type="Proteomes" id="UP000185183">
    <property type="component" value="Unassembled WGS sequence"/>
</dbReference>
<dbReference type="AlphaFoldDB" id="A0A9Q7SE72"/>
<dbReference type="InterPro" id="IPR056908">
    <property type="entry name" value="Gp80-like"/>
</dbReference>
<name>A0A9Q7SE72_9MYCO</name>
<organism evidence="1 2">
    <name type="scientific">Mycobacteroides abscessus subsp. bolletii</name>
    <dbReference type="NCBI Taxonomy" id="319705"/>
    <lineage>
        <taxon>Bacteria</taxon>
        <taxon>Bacillati</taxon>
        <taxon>Actinomycetota</taxon>
        <taxon>Actinomycetes</taxon>
        <taxon>Mycobacteriales</taxon>
        <taxon>Mycobacteriaceae</taxon>
        <taxon>Mycobacteroides</taxon>
        <taxon>Mycobacteroides abscessus</taxon>
    </lineage>
</organism>
<evidence type="ECO:0000313" key="1">
    <source>
        <dbReference type="EMBL" id="SHX43489.1"/>
    </source>
</evidence>
<protein>
    <recommendedName>
        <fullName evidence="3">Minor tail protein</fullName>
    </recommendedName>
</protein>
<evidence type="ECO:0008006" key="3">
    <source>
        <dbReference type="Google" id="ProtNLM"/>
    </source>
</evidence>
<accession>A0A9Q7SE72</accession>
<evidence type="ECO:0000313" key="2">
    <source>
        <dbReference type="Proteomes" id="UP000185183"/>
    </source>
</evidence>
<reference evidence="1 2" key="1">
    <citation type="submission" date="2016-11" db="EMBL/GenBank/DDBJ databases">
        <authorList>
            <consortium name="Pathogen Informatics"/>
        </authorList>
    </citation>
    <scope>NUCLEOTIDE SEQUENCE [LARGE SCALE GENOMIC DNA]</scope>
    <source>
        <strain evidence="1 2">968</strain>
    </source>
</reference>
<dbReference type="RefSeq" id="WP_074357481.1">
    <property type="nucleotide sequence ID" value="NZ_CP065265.1"/>
</dbReference>
<gene>
    <name evidence="1" type="ORF">SAMEA2275694_02654</name>
</gene>
<comment type="caution">
    <text evidence="1">The sequence shown here is derived from an EMBL/GenBank/DDBJ whole genome shotgun (WGS) entry which is preliminary data.</text>
</comment>
<proteinExistence type="predicted"/>
<dbReference type="Pfam" id="PF23140">
    <property type="entry name" value="Gp80"/>
    <property type="match status" value="1"/>
</dbReference>
<dbReference type="EMBL" id="FSFA01000003">
    <property type="protein sequence ID" value="SHX43489.1"/>
    <property type="molecule type" value="Genomic_DNA"/>
</dbReference>
<sequence>MSIPNNTHQVASNAIAALGNWIGLHTGAGGGTTGANEATGAPYARQQISGGWSPGTTGINTGTPVAVPCPAGTYTEGSIWSAQTAGTFVGSNPFAGGSVIVSGTNASIVVTPTING</sequence>